<reference evidence="2" key="1">
    <citation type="journal article" date="2022" name="Front. Microbiol.">
        <title>Genome-based taxonomic rearrangement of Oceanobacter-related bacteria including the description of Thalassolituus hydrocarbonoclasticus sp. nov. and Thalassolituus pacificus sp. nov. and emended description of the genus Thalassolituus.</title>
        <authorList>
            <person name="Dong C."/>
            <person name="Wei L."/>
            <person name="Wang J."/>
            <person name="Lai Q."/>
            <person name="Huang Z."/>
            <person name="Shao Z."/>
        </authorList>
    </citation>
    <scope>NUCLEOTIDE SEQUENCE</scope>
    <source>
        <strain evidence="2">59MF3M-4</strain>
    </source>
</reference>
<sequence>MMKRACVIRHLAFEGLGILESVLIERGYLIDYYDAGVDFLDDDALLQAHLLVVLGGPISANDGQDYPFLARETELLQQRLTLQRPTLGICLGAQLMVKALGGTVQPMGHKEIGYGDIQLSAEGLESALAVLKECPVLHWHGEQYSLPAEARLLASSALCPQQAFALGDYGLALQFHLETDYRRIEQWLIGHCCELQQAGIALADIRQQARQHGPRLQMLGVRIFHTWLGQAEAFDQHRHYTHEPV</sequence>
<dbReference type="NCBIfam" id="NF005458">
    <property type="entry name" value="PRK07053.1"/>
    <property type="match status" value="1"/>
</dbReference>
<dbReference type="SUPFAM" id="SSF52317">
    <property type="entry name" value="Class I glutamine amidotransferase-like"/>
    <property type="match status" value="1"/>
</dbReference>
<protein>
    <submittedName>
        <fullName evidence="2">Glutamine amidotransferase</fullName>
    </submittedName>
</protein>
<proteinExistence type="predicted"/>
<gene>
    <name evidence="2" type="ORF">NYR02_19115</name>
</gene>
<feature type="domain" description="Glutamine amidotransferase" evidence="1">
    <location>
        <begin position="40"/>
        <end position="182"/>
    </location>
</feature>
<organism evidence="2 3">
    <name type="scientific">Thalassolituus pacificus</name>
    <dbReference type="NCBI Taxonomy" id="2975440"/>
    <lineage>
        <taxon>Bacteria</taxon>
        <taxon>Pseudomonadati</taxon>
        <taxon>Pseudomonadota</taxon>
        <taxon>Gammaproteobacteria</taxon>
        <taxon>Oceanospirillales</taxon>
        <taxon>Oceanospirillaceae</taxon>
        <taxon>Thalassolituus</taxon>
    </lineage>
</organism>
<dbReference type="PROSITE" id="PS51273">
    <property type="entry name" value="GATASE_TYPE_1"/>
    <property type="match status" value="1"/>
</dbReference>
<name>A0A9X2WJ58_9GAMM</name>
<dbReference type="EMBL" id="JAOANI010000032">
    <property type="protein sequence ID" value="MCT7361136.1"/>
    <property type="molecule type" value="Genomic_DNA"/>
</dbReference>
<dbReference type="Pfam" id="PF00117">
    <property type="entry name" value="GATase"/>
    <property type="match status" value="1"/>
</dbReference>
<dbReference type="AlphaFoldDB" id="A0A9X2WJ58"/>
<dbReference type="InterPro" id="IPR029062">
    <property type="entry name" value="Class_I_gatase-like"/>
</dbReference>
<evidence type="ECO:0000313" key="2">
    <source>
        <dbReference type="EMBL" id="MCT7361136.1"/>
    </source>
</evidence>
<dbReference type="PANTHER" id="PTHR42695">
    <property type="entry name" value="GLUTAMINE AMIDOTRANSFERASE YLR126C-RELATED"/>
    <property type="match status" value="1"/>
</dbReference>
<evidence type="ECO:0000259" key="1">
    <source>
        <dbReference type="Pfam" id="PF00117"/>
    </source>
</evidence>
<comment type="caution">
    <text evidence="2">The sequence shown here is derived from an EMBL/GenBank/DDBJ whole genome shotgun (WGS) entry which is preliminary data.</text>
</comment>
<keyword evidence="2" id="KW-0315">Glutamine amidotransferase</keyword>
<dbReference type="CDD" id="cd01741">
    <property type="entry name" value="GATase1_1"/>
    <property type="match status" value="1"/>
</dbReference>
<dbReference type="PANTHER" id="PTHR42695:SF5">
    <property type="entry name" value="GLUTAMINE AMIDOTRANSFERASE YLR126C-RELATED"/>
    <property type="match status" value="1"/>
</dbReference>
<accession>A0A9X2WJ58</accession>
<dbReference type="InterPro" id="IPR044992">
    <property type="entry name" value="ChyE-like"/>
</dbReference>
<dbReference type="InterPro" id="IPR017926">
    <property type="entry name" value="GATASE"/>
</dbReference>
<evidence type="ECO:0000313" key="3">
    <source>
        <dbReference type="Proteomes" id="UP001147830"/>
    </source>
</evidence>
<dbReference type="GO" id="GO:0005829">
    <property type="term" value="C:cytosol"/>
    <property type="evidence" value="ECO:0007669"/>
    <property type="project" value="TreeGrafter"/>
</dbReference>
<dbReference type="RefSeq" id="WP_145466544.1">
    <property type="nucleotide sequence ID" value="NZ_JAOANI010000032.1"/>
</dbReference>
<keyword evidence="3" id="KW-1185">Reference proteome</keyword>
<dbReference type="Gene3D" id="3.40.50.880">
    <property type="match status" value="1"/>
</dbReference>
<dbReference type="Proteomes" id="UP001147830">
    <property type="component" value="Unassembled WGS sequence"/>
</dbReference>
<reference evidence="2" key="2">
    <citation type="submission" date="2022-08" db="EMBL/GenBank/DDBJ databases">
        <authorList>
            <person name="Dong C."/>
        </authorList>
    </citation>
    <scope>NUCLEOTIDE SEQUENCE</scope>
    <source>
        <strain evidence="2">59MF3M-4</strain>
    </source>
</reference>